<dbReference type="AlphaFoldDB" id="A0AAV9NQ18"/>
<feature type="compositionally biased region" description="Basic residues" evidence="1">
    <location>
        <begin position="298"/>
        <end position="309"/>
    </location>
</feature>
<feature type="compositionally biased region" description="Polar residues" evidence="1">
    <location>
        <begin position="310"/>
        <end position="323"/>
    </location>
</feature>
<feature type="compositionally biased region" description="Basic residues" evidence="1">
    <location>
        <begin position="85"/>
        <end position="95"/>
    </location>
</feature>
<evidence type="ECO:0000256" key="1">
    <source>
        <dbReference type="SAM" id="MobiDB-lite"/>
    </source>
</evidence>
<feature type="region of interest" description="Disordered" evidence="1">
    <location>
        <begin position="156"/>
        <end position="323"/>
    </location>
</feature>
<evidence type="ECO:0000313" key="3">
    <source>
        <dbReference type="Proteomes" id="UP001358417"/>
    </source>
</evidence>
<feature type="region of interest" description="Disordered" evidence="1">
    <location>
        <begin position="557"/>
        <end position="663"/>
    </location>
</feature>
<evidence type="ECO:0000313" key="2">
    <source>
        <dbReference type="EMBL" id="KAK5064416.1"/>
    </source>
</evidence>
<sequence>MRLTTARDLLKVPSTLVSTINSTHSSATPSPTLSTQESRISTGFSTSVSDPDDYVDMALPQTVTPAPIKARSTTSSKPSPEPGKRRASGRLRKPTAKAQAISEESTSPSQLLDTIVIGGSPPRKPEDQEDAQPSTPPSPRTAIINTVEPDLEIEIPETPAHPMNDNPTTFINGEGADGGPLTTPTAQSPSRRHSRRERKPTAKILETSPTTTKRPASDVHDVHEEPPRKSARVSYSGAKVPSKLRYSVSSTSTDSASPKNKEIGDPPSAKQSLIVILKVPRLAKSGKGKTANASRNSKLAKHSPRRTRNSTHQQKVSPTKSKTQVPIITTALAKELPPSCLLSCLSPSSRLLAMAQIALMMPDSNDDDDAEILPGSDQDWRTYVPQVCQCHNNQDALSSRTNSVDLQRALEPNPLSDGTQFAPIQLPSSPTPELDFLAAPVNTILKVGEAERVKEFFSNNATMSMSNSFSTPENAAFKRKRSSMPLSAHLNGNTLAAHSPVSGFLSVPAKSSYEDRLRKDHLALSDIRKRAGMMGIRWSFNMTFDQIHDLVMEVESQQEEAHMHSQARSFGRRMTTSSYENEEAPRSRHGFGMLLPSQTSTNGLGNGESSRQGQGRASIGGKGSRPRIDLRGLLGESPGPGTIINIEDRRRGGSRASKKSRIN</sequence>
<dbReference type="EMBL" id="JAVRRD010000001">
    <property type="protein sequence ID" value="KAK5064416.1"/>
    <property type="molecule type" value="Genomic_DNA"/>
</dbReference>
<feature type="compositionally biased region" description="Polar residues" evidence="1">
    <location>
        <begin position="102"/>
        <end position="112"/>
    </location>
</feature>
<feature type="compositionally biased region" description="Low complexity" evidence="1">
    <location>
        <begin position="247"/>
        <end position="257"/>
    </location>
</feature>
<feature type="compositionally biased region" description="Polar residues" evidence="1">
    <location>
        <begin position="19"/>
        <end position="49"/>
    </location>
</feature>
<feature type="compositionally biased region" description="Polar residues" evidence="1">
    <location>
        <begin position="596"/>
        <end position="615"/>
    </location>
</feature>
<accession>A0AAV9NQ18</accession>
<feature type="compositionally biased region" description="Basic and acidic residues" evidence="1">
    <location>
        <begin position="215"/>
        <end position="228"/>
    </location>
</feature>
<dbReference type="RefSeq" id="XP_064711740.1">
    <property type="nucleotide sequence ID" value="XM_064843880.1"/>
</dbReference>
<reference evidence="2 3" key="1">
    <citation type="submission" date="2023-08" db="EMBL/GenBank/DDBJ databases">
        <title>Black Yeasts Isolated from many extreme environments.</title>
        <authorList>
            <person name="Coleine C."/>
            <person name="Stajich J.E."/>
            <person name="Selbmann L."/>
        </authorList>
    </citation>
    <scope>NUCLEOTIDE SEQUENCE [LARGE SCALE GENOMIC DNA]</scope>
    <source>
        <strain evidence="2 3">CCFEE 5792</strain>
    </source>
</reference>
<feature type="region of interest" description="Disordered" evidence="1">
    <location>
        <begin position="19"/>
        <end position="142"/>
    </location>
</feature>
<gene>
    <name evidence="2" type="ORF">LTR84_000249</name>
</gene>
<comment type="caution">
    <text evidence="2">The sequence shown here is derived from an EMBL/GenBank/DDBJ whole genome shotgun (WGS) entry which is preliminary data.</text>
</comment>
<keyword evidence="3" id="KW-1185">Reference proteome</keyword>
<protein>
    <submittedName>
        <fullName evidence="2">Uncharacterized protein</fullName>
    </submittedName>
</protein>
<organism evidence="2 3">
    <name type="scientific">Exophiala bonariae</name>
    <dbReference type="NCBI Taxonomy" id="1690606"/>
    <lineage>
        <taxon>Eukaryota</taxon>
        <taxon>Fungi</taxon>
        <taxon>Dikarya</taxon>
        <taxon>Ascomycota</taxon>
        <taxon>Pezizomycotina</taxon>
        <taxon>Eurotiomycetes</taxon>
        <taxon>Chaetothyriomycetidae</taxon>
        <taxon>Chaetothyriales</taxon>
        <taxon>Herpotrichiellaceae</taxon>
        <taxon>Exophiala</taxon>
    </lineage>
</organism>
<name>A0AAV9NQ18_9EURO</name>
<dbReference type="Proteomes" id="UP001358417">
    <property type="component" value="Unassembled WGS sequence"/>
</dbReference>
<dbReference type="GeneID" id="89968471"/>
<feature type="compositionally biased region" description="Basic residues" evidence="1">
    <location>
        <begin position="652"/>
        <end position="663"/>
    </location>
</feature>
<proteinExistence type="predicted"/>